<dbReference type="PROSITE" id="PS51257">
    <property type="entry name" value="PROKAR_LIPOPROTEIN"/>
    <property type="match status" value="1"/>
</dbReference>
<dbReference type="GO" id="GO:0055085">
    <property type="term" value="P:transmembrane transport"/>
    <property type="evidence" value="ECO:0007669"/>
    <property type="project" value="InterPro"/>
</dbReference>
<evidence type="ECO:0000313" key="22">
    <source>
        <dbReference type="Proteomes" id="UP000008021"/>
    </source>
</evidence>
<evidence type="ECO:0000256" key="11">
    <source>
        <dbReference type="ARBA" id="ARBA00023065"/>
    </source>
</evidence>
<keyword evidence="9 19" id="KW-0732">Signal</keyword>
<feature type="transmembrane region" description="Helical" evidence="18">
    <location>
        <begin position="887"/>
        <end position="907"/>
    </location>
</feature>
<evidence type="ECO:0000256" key="4">
    <source>
        <dbReference type="ARBA" id="ARBA00010929"/>
    </source>
</evidence>
<evidence type="ECO:0000256" key="1">
    <source>
        <dbReference type="ARBA" id="ARBA00004127"/>
    </source>
</evidence>
<evidence type="ECO:0000256" key="7">
    <source>
        <dbReference type="ARBA" id="ARBA00022475"/>
    </source>
</evidence>
<dbReference type="Proteomes" id="UP000008021">
    <property type="component" value="Chromosome 5"/>
</dbReference>
<feature type="domain" description="Generative cell specific-1/HAP2" evidence="20">
    <location>
        <begin position="142"/>
        <end position="502"/>
    </location>
</feature>
<sequence>MPRRRTPLPAVLLLLAFVGGACGTEILSKSRLESCSHDSDAGGRLKCDRKLVVDLAVPSGASGGEASLVARVAGVEEENDTPLATKSIRDPPVITVSKSATYALYALTYLDRDVAYRPDEKYVKTHKCEPYAGAKVVGECERFHVFGIGAWSLRFSIRVQVKKGSSVWDVVVGPENTTVVSGDNFLRVKVVGDYAGYTSIPSFEDNYLVTPRKGTGSSQPQDLGNEHSKWMILDRVRFTLDGLECDKIGVGYEAYRNQPNFCSAPYGSCLGNQLWNFWEYDKRRIDNSQLPLYIVEGRFQRINQHPNAGAHTFSVGVTEDLNTNLLIELMADDIEYVYQRSPAKIIDIRVPTFEALSQVGIANVTTKNIGKLESSYSLTFKCSSGISPVEEQLYTMKPDEVIARSFELRSTTDEAAMHQCEAILKASDFSELDREGYRFSTAATVYNNGAQIGPTNDNKKGGFWGSIKALWRNLIDFLTGRLCWTKCPRLFDFGCHIQYVCIGWILLLLLIPAAMVFLWLLHQEGLFDPLYDYRARPRHKKGRHHRHHHDHRHRHGHGHGDHHHHHHGGHHHHHPPAWDVEGHHDRQQYSHEAGRNHHRGYGEVVAAAVAPLRLERPSRPGQTEVDAVVEYRERRSRHERHGGHGHRDGHYSPSEYEAGRVVRKTCYAYQHAMETSHKPLELFHALPAPPPADAPPSTAAFEGFSSILTRFDAGYFRISLSLCGQALLWRTLCGGGDGDEHVQPRALGALARHLPPAASVLLWSLALLSLVALTALYAARCLLRFAAVRAEFRHRVAVNYLFAPWASWLLLLQSAPSSLLRPGAAPRRVLWCAFAAPVLALDVTVYGQWFTEGRTALSMAANPTGHITVVANLVTARAAAELGWREGAVAVFAVAVAHYAVLFVTLYQRLLGANALPAMLRPVFFLFFAAPSMASLAWGAISSSFDTACKMLFFLSLFLFASLVSRPTLFRRAMRRFSVAWWAFPFPLTVLAAASVEYAREVEDHAAVVLVLVLSALSVVVTVAVVVCTAIKTSDLLPHGDDDPLPCASSVTVPLDSFTGSIVSSLSQKEGKAEKHRTLFERVQENYEILVLQTEFFD</sequence>
<keyword evidence="8 18" id="KW-0812">Transmembrane</keyword>
<comment type="similarity">
    <text evidence="4">Belongs to the HAP2/GCS1 family.</text>
</comment>
<feature type="transmembrane region" description="Helical" evidence="18">
    <location>
        <begin position="947"/>
        <end position="965"/>
    </location>
</feature>
<dbReference type="PANTHER" id="PTHR31764">
    <property type="entry name" value="PROTEIN HAPLESS 2"/>
    <property type="match status" value="1"/>
</dbReference>
<dbReference type="InterPro" id="IPR004695">
    <property type="entry name" value="SLAC1/Mae1/Ssu1/TehA"/>
</dbReference>
<keyword evidence="10 18" id="KW-1133">Transmembrane helix</keyword>
<keyword evidence="7" id="KW-1003">Cell membrane</keyword>
<evidence type="ECO:0000256" key="12">
    <source>
        <dbReference type="ARBA" id="ARBA00023121"/>
    </source>
</evidence>
<evidence type="ECO:0000256" key="3">
    <source>
        <dbReference type="ARBA" id="ARBA00007808"/>
    </source>
</evidence>
<dbReference type="Pfam" id="PF10699">
    <property type="entry name" value="HAP2-GCS1"/>
    <property type="match status" value="2"/>
</dbReference>
<dbReference type="GO" id="GO:0012505">
    <property type="term" value="C:endomembrane system"/>
    <property type="evidence" value="ECO:0007669"/>
    <property type="project" value="UniProtKB-SubCell"/>
</dbReference>
<feature type="compositionally biased region" description="Basic residues" evidence="17">
    <location>
        <begin position="634"/>
        <end position="644"/>
    </location>
</feature>
<dbReference type="AlphaFoldDB" id="A0A0E0DP66"/>
<evidence type="ECO:0000256" key="19">
    <source>
        <dbReference type="SAM" id="SignalP"/>
    </source>
</evidence>
<dbReference type="InterPro" id="IPR038665">
    <property type="entry name" value="Voltage-dep_anion_channel_sf"/>
</dbReference>
<evidence type="ECO:0000256" key="13">
    <source>
        <dbReference type="ARBA" id="ARBA00023136"/>
    </source>
</evidence>
<comment type="subunit">
    <text evidence="5">Homotrimer.</text>
</comment>
<comment type="subcellular location">
    <subcellularLocation>
        <location evidence="2">Cell membrane</location>
        <topology evidence="2">Single-pass type I membrane protein</topology>
    </subcellularLocation>
    <subcellularLocation>
        <location evidence="1">Endomembrane system</location>
        <topology evidence="1">Multi-pass membrane protein</topology>
    </subcellularLocation>
</comment>
<feature type="region of interest" description="Disordered" evidence="17">
    <location>
        <begin position="538"/>
        <end position="598"/>
    </location>
</feature>
<evidence type="ECO:0000313" key="21">
    <source>
        <dbReference type="EnsemblPlants" id="OMERI05G08440.1"/>
    </source>
</evidence>
<feature type="transmembrane region" description="Helical" evidence="18">
    <location>
        <begin position="1008"/>
        <end position="1031"/>
    </location>
</feature>
<evidence type="ECO:0000256" key="5">
    <source>
        <dbReference type="ARBA" id="ARBA00011233"/>
    </source>
</evidence>
<dbReference type="GO" id="GO:0006811">
    <property type="term" value="P:monoatomic ion transport"/>
    <property type="evidence" value="ECO:0007669"/>
    <property type="project" value="UniProtKB-KW"/>
</dbReference>
<evidence type="ECO:0000256" key="8">
    <source>
        <dbReference type="ARBA" id="ARBA00022692"/>
    </source>
</evidence>
<feature type="compositionally biased region" description="Basic and acidic residues" evidence="17">
    <location>
        <begin position="580"/>
        <end position="595"/>
    </location>
</feature>
<evidence type="ECO:0000256" key="18">
    <source>
        <dbReference type="SAM" id="Phobius"/>
    </source>
</evidence>
<feature type="chain" id="PRO_5002357495" description="Generative cell specific-1/HAP2 domain-containing protein" evidence="19">
    <location>
        <begin position="24"/>
        <end position="1098"/>
    </location>
</feature>
<dbReference type="STRING" id="40149.A0A0E0DP66"/>
<name>A0A0E0DP66_9ORYZ</name>
<comment type="similarity">
    <text evidence="3">Belongs to the SLAC1 S-type anion channel family.</text>
</comment>
<dbReference type="Gene3D" id="1.50.10.150">
    <property type="entry name" value="Voltage-dependent anion channel"/>
    <property type="match status" value="1"/>
</dbReference>
<dbReference type="GO" id="GO:0008289">
    <property type="term" value="F:lipid binding"/>
    <property type="evidence" value="ECO:0007669"/>
    <property type="project" value="UniProtKB-KW"/>
</dbReference>
<keyword evidence="15" id="KW-0278">Fertilization</keyword>
<evidence type="ECO:0000256" key="17">
    <source>
        <dbReference type="SAM" id="MobiDB-lite"/>
    </source>
</evidence>
<evidence type="ECO:0000256" key="14">
    <source>
        <dbReference type="ARBA" id="ARBA00023157"/>
    </source>
</evidence>
<reference evidence="21" key="2">
    <citation type="submission" date="2018-05" db="EMBL/GenBank/DDBJ databases">
        <title>OmerRS3 (Oryza meridionalis Reference Sequence Version 3).</title>
        <authorList>
            <person name="Zhang J."/>
            <person name="Kudrna D."/>
            <person name="Lee S."/>
            <person name="Talag J."/>
            <person name="Welchert J."/>
            <person name="Wing R.A."/>
        </authorList>
    </citation>
    <scope>NUCLEOTIDE SEQUENCE [LARGE SCALE GENOMIC DNA]</scope>
    <source>
        <strain evidence="21">cv. OR44</strain>
    </source>
</reference>
<dbReference type="GO" id="GO:0005886">
    <property type="term" value="C:plasma membrane"/>
    <property type="evidence" value="ECO:0007669"/>
    <property type="project" value="UniProtKB-SubCell"/>
</dbReference>
<dbReference type="eggNOG" id="ENOG502QREH">
    <property type="taxonomic scope" value="Eukaryota"/>
</dbReference>
<dbReference type="InterPro" id="IPR040326">
    <property type="entry name" value="HAP2/GCS1"/>
</dbReference>
<comment type="function">
    <text evidence="16">Slow, weak voltage-dependent S-type anion efflux channel involved in maintenance of anion homeostasis.</text>
</comment>
<dbReference type="Pfam" id="PF03595">
    <property type="entry name" value="SLAC1"/>
    <property type="match status" value="1"/>
</dbReference>
<evidence type="ECO:0000256" key="2">
    <source>
        <dbReference type="ARBA" id="ARBA00004251"/>
    </source>
</evidence>
<evidence type="ECO:0000259" key="20">
    <source>
        <dbReference type="Pfam" id="PF10699"/>
    </source>
</evidence>
<evidence type="ECO:0000256" key="9">
    <source>
        <dbReference type="ARBA" id="ARBA00022729"/>
    </source>
</evidence>
<feature type="transmembrane region" description="Helical" evidence="18">
    <location>
        <begin position="919"/>
        <end position="941"/>
    </location>
</feature>
<keyword evidence="14" id="KW-1015">Disulfide bond</keyword>
<dbReference type="PANTHER" id="PTHR31764:SF0">
    <property type="entry name" value="GENERATIVE CELL SPECIFIC-1_HAP2 DOMAIN-CONTAINING PROTEIN"/>
    <property type="match status" value="1"/>
</dbReference>
<dbReference type="EnsemblPlants" id="OMERI05G08440.1">
    <property type="protein sequence ID" value="OMERI05G08440.1"/>
    <property type="gene ID" value="OMERI05G08440"/>
</dbReference>
<feature type="compositionally biased region" description="Basic residues" evidence="17">
    <location>
        <begin position="538"/>
        <end position="575"/>
    </location>
</feature>
<keyword evidence="12" id="KW-0446">Lipid-binding</keyword>
<keyword evidence="11" id="KW-0406">Ion transport</keyword>
<evidence type="ECO:0000256" key="6">
    <source>
        <dbReference type="ARBA" id="ARBA00022448"/>
    </source>
</evidence>
<feature type="transmembrane region" description="Helical" evidence="18">
    <location>
        <begin position="760"/>
        <end position="779"/>
    </location>
</feature>
<evidence type="ECO:0000256" key="15">
    <source>
        <dbReference type="ARBA" id="ARBA00023279"/>
    </source>
</evidence>
<keyword evidence="6" id="KW-0813">Transport</keyword>
<evidence type="ECO:0000256" key="16">
    <source>
        <dbReference type="ARBA" id="ARBA00054248"/>
    </source>
</evidence>
<keyword evidence="22" id="KW-1185">Reference proteome</keyword>
<dbReference type="InterPro" id="IPR018928">
    <property type="entry name" value="HAP2/GCS1_dom"/>
</dbReference>
<dbReference type="Gramene" id="OMERI05G08440.1">
    <property type="protein sequence ID" value="OMERI05G08440.1"/>
    <property type="gene ID" value="OMERI05G08440"/>
</dbReference>
<keyword evidence="13 18" id="KW-0472">Membrane</keyword>
<feature type="region of interest" description="Disordered" evidence="17">
    <location>
        <begin position="634"/>
        <end position="653"/>
    </location>
</feature>
<proteinExistence type="inferred from homology"/>
<accession>A0A0E0DP66</accession>
<feature type="signal peptide" evidence="19">
    <location>
        <begin position="1"/>
        <end position="23"/>
    </location>
</feature>
<protein>
    <recommendedName>
        <fullName evidence="20">Generative cell specific-1/HAP2 domain-containing protein</fullName>
    </recommendedName>
</protein>
<evidence type="ECO:0000256" key="10">
    <source>
        <dbReference type="ARBA" id="ARBA00022989"/>
    </source>
</evidence>
<dbReference type="HOGENOM" id="CLU_283621_0_0_1"/>
<reference evidence="21" key="1">
    <citation type="submission" date="2015-04" db="UniProtKB">
        <authorList>
            <consortium name="EnsemblPlants"/>
        </authorList>
    </citation>
    <scope>IDENTIFICATION</scope>
</reference>
<dbReference type="FunFam" id="1.50.10.150:FF:000003">
    <property type="entry name" value="S-type anion channel SLAH1"/>
    <property type="match status" value="1"/>
</dbReference>
<feature type="transmembrane region" description="Helical" evidence="18">
    <location>
        <begin position="829"/>
        <end position="849"/>
    </location>
</feature>
<dbReference type="CDD" id="cd09323">
    <property type="entry name" value="TDT_SLAC1_like"/>
    <property type="match status" value="1"/>
</dbReference>
<feature type="domain" description="Generative cell specific-1/HAP2" evidence="20">
    <location>
        <begin position="45"/>
        <end position="140"/>
    </location>
</feature>
<organism evidence="21">
    <name type="scientific">Oryza meridionalis</name>
    <dbReference type="NCBI Taxonomy" id="40149"/>
    <lineage>
        <taxon>Eukaryota</taxon>
        <taxon>Viridiplantae</taxon>
        <taxon>Streptophyta</taxon>
        <taxon>Embryophyta</taxon>
        <taxon>Tracheophyta</taxon>
        <taxon>Spermatophyta</taxon>
        <taxon>Magnoliopsida</taxon>
        <taxon>Liliopsida</taxon>
        <taxon>Poales</taxon>
        <taxon>Poaceae</taxon>
        <taxon>BOP clade</taxon>
        <taxon>Oryzoideae</taxon>
        <taxon>Oryzeae</taxon>
        <taxon>Oryzinae</taxon>
        <taxon>Oryza</taxon>
    </lineage>
</organism>
<feature type="transmembrane region" description="Helical" evidence="18">
    <location>
        <begin position="497"/>
        <end position="521"/>
    </location>
</feature>
<feature type="transmembrane region" description="Helical" evidence="18">
    <location>
        <begin position="977"/>
        <end position="996"/>
    </location>
</feature>